<proteinExistence type="predicted"/>
<dbReference type="EMBL" id="OAOP01000003">
    <property type="protein sequence ID" value="SNX70057.1"/>
    <property type="molecule type" value="Genomic_DNA"/>
</dbReference>
<dbReference type="Proteomes" id="UP000219546">
    <property type="component" value="Unassembled WGS sequence"/>
</dbReference>
<dbReference type="AlphaFoldDB" id="A0A285CR72"/>
<keyword evidence="2" id="KW-1185">Reference proteome</keyword>
<accession>A0A285CR72</accession>
<dbReference type="RefSeq" id="WP_097158349.1">
    <property type="nucleotide sequence ID" value="NZ_JBEPMQ010000002.1"/>
</dbReference>
<protein>
    <submittedName>
        <fullName evidence="1">Uncharacterized protein</fullName>
    </submittedName>
</protein>
<reference evidence="1 2" key="1">
    <citation type="submission" date="2017-08" db="EMBL/GenBank/DDBJ databases">
        <authorList>
            <person name="de Groot N.N."/>
        </authorList>
    </citation>
    <scope>NUCLEOTIDE SEQUENCE [LARGE SCALE GENOMIC DNA]</scope>
    <source>
        <strain evidence="1 2">JC228</strain>
    </source>
</reference>
<evidence type="ECO:0000313" key="2">
    <source>
        <dbReference type="Proteomes" id="UP000219546"/>
    </source>
</evidence>
<evidence type="ECO:0000313" key="1">
    <source>
        <dbReference type="EMBL" id="SNX70057.1"/>
    </source>
</evidence>
<sequence length="59" mass="6823">MDEKIVDSFIVRVQKVDEEKKRIKVVHVQQGEERIVESLEEAYHCMCQMLDSAKDKGGS</sequence>
<dbReference type="OrthoDB" id="2934161at2"/>
<gene>
    <name evidence="1" type="ORF">SAMN05877753_103440</name>
</gene>
<organism evidence="1 2">
    <name type="scientific">Bacillus oleivorans</name>
    <dbReference type="NCBI Taxonomy" id="1448271"/>
    <lineage>
        <taxon>Bacteria</taxon>
        <taxon>Bacillati</taxon>
        <taxon>Bacillota</taxon>
        <taxon>Bacilli</taxon>
        <taxon>Bacillales</taxon>
        <taxon>Bacillaceae</taxon>
        <taxon>Bacillus</taxon>
    </lineage>
</organism>
<name>A0A285CR72_9BACI</name>